<dbReference type="PANTHER" id="PTHR11014:SF122">
    <property type="entry name" value="AMIDOHYDROLASE AMHX"/>
    <property type="match status" value="1"/>
</dbReference>
<feature type="binding site" evidence="1">
    <location>
        <position position="158"/>
    </location>
    <ligand>
        <name>Mn(2+)</name>
        <dbReference type="ChEBI" id="CHEBI:29035"/>
        <label>2</label>
    </ligand>
</feature>
<accession>A0A1X9MFB2</accession>
<feature type="binding site" evidence="1">
    <location>
        <position position="353"/>
    </location>
    <ligand>
        <name>Mn(2+)</name>
        <dbReference type="ChEBI" id="CHEBI:29035"/>
        <label>2</label>
    </ligand>
</feature>
<organism evidence="3 4">
    <name type="scientific">Halalkalibacter krulwichiae</name>
    <dbReference type="NCBI Taxonomy" id="199441"/>
    <lineage>
        <taxon>Bacteria</taxon>
        <taxon>Bacillati</taxon>
        <taxon>Bacillota</taxon>
        <taxon>Bacilli</taxon>
        <taxon>Bacillales</taxon>
        <taxon>Bacillaceae</taxon>
        <taxon>Halalkalibacter</taxon>
    </lineage>
</organism>
<dbReference type="STRING" id="199441.BkAM31D_10435"/>
<dbReference type="PIRSF" id="PIRSF005962">
    <property type="entry name" value="Pept_M20D_amidohydro"/>
    <property type="match status" value="1"/>
</dbReference>
<protein>
    <submittedName>
        <fullName evidence="3">Putative hydrolase YxeP</fullName>
        <ecNumber evidence="3">3.-.-.-</ecNumber>
    </submittedName>
</protein>
<comment type="cofactor">
    <cofactor evidence="1">
        <name>Mn(2+)</name>
        <dbReference type="ChEBI" id="CHEBI:29035"/>
    </cofactor>
    <text evidence="1">The Mn(2+) ion enhances activity.</text>
</comment>
<dbReference type="Pfam" id="PF07687">
    <property type="entry name" value="M20_dimer"/>
    <property type="match status" value="1"/>
</dbReference>
<dbReference type="KEGG" id="bkw:BkAM31D_10435"/>
<dbReference type="GO" id="GO:0046872">
    <property type="term" value="F:metal ion binding"/>
    <property type="evidence" value="ECO:0007669"/>
    <property type="project" value="UniProtKB-KW"/>
</dbReference>
<dbReference type="AlphaFoldDB" id="A0A1X9MFB2"/>
<dbReference type="NCBIfam" id="TIGR01891">
    <property type="entry name" value="amidohydrolases"/>
    <property type="match status" value="1"/>
</dbReference>
<gene>
    <name evidence="3" type="primary">yxeP_1</name>
    <name evidence="3" type="ORF">BkAM31D_10435</name>
</gene>
<dbReference type="EC" id="3.-.-.-" evidence="3"/>
<feature type="binding site" evidence="1">
    <location>
        <position position="98"/>
    </location>
    <ligand>
        <name>Mn(2+)</name>
        <dbReference type="ChEBI" id="CHEBI:29035"/>
        <label>2</label>
    </ligand>
</feature>
<dbReference type="RefSeq" id="WP_066151821.1">
    <property type="nucleotide sequence ID" value="NZ_CP020814.1"/>
</dbReference>
<keyword evidence="4" id="KW-1185">Reference proteome</keyword>
<dbReference type="InterPro" id="IPR002933">
    <property type="entry name" value="Peptidase_M20"/>
</dbReference>
<evidence type="ECO:0000313" key="3">
    <source>
        <dbReference type="EMBL" id="ARK30211.1"/>
    </source>
</evidence>
<dbReference type="Gene3D" id="3.30.70.360">
    <property type="match status" value="1"/>
</dbReference>
<dbReference type="InterPro" id="IPR037484">
    <property type="entry name" value="AmhX-like"/>
</dbReference>
<evidence type="ECO:0000256" key="1">
    <source>
        <dbReference type="PIRSR" id="PIRSR005962-1"/>
    </source>
</evidence>
<dbReference type="CDD" id="cd08018">
    <property type="entry name" value="M20_Acy1_amhX-like"/>
    <property type="match status" value="1"/>
</dbReference>
<feature type="binding site" evidence="1">
    <location>
        <position position="100"/>
    </location>
    <ligand>
        <name>Mn(2+)</name>
        <dbReference type="ChEBI" id="CHEBI:29035"/>
        <label>2</label>
    </ligand>
</feature>
<feature type="binding site" evidence="1">
    <location>
        <position position="134"/>
    </location>
    <ligand>
        <name>Mn(2+)</name>
        <dbReference type="ChEBI" id="CHEBI:29035"/>
        <label>2</label>
    </ligand>
</feature>
<evidence type="ECO:0000313" key="4">
    <source>
        <dbReference type="Proteomes" id="UP000193006"/>
    </source>
</evidence>
<dbReference type="Pfam" id="PF01546">
    <property type="entry name" value="Peptidase_M20"/>
    <property type="match status" value="1"/>
</dbReference>
<dbReference type="SUPFAM" id="SSF55031">
    <property type="entry name" value="Bacterial exopeptidase dimerisation domain"/>
    <property type="match status" value="1"/>
</dbReference>
<name>A0A1X9MFB2_9BACI</name>
<dbReference type="Proteomes" id="UP000193006">
    <property type="component" value="Chromosome"/>
</dbReference>
<dbReference type="PANTHER" id="PTHR11014">
    <property type="entry name" value="PEPTIDASE M20 FAMILY MEMBER"/>
    <property type="match status" value="1"/>
</dbReference>
<keyword evidence="1" id="KW-0464">Manganese</keyword>
<proteinExistence type="predicted"/>
<dbReference type="InterPro" id="IPR036264">
    <property type="entry name" value="Bact_exopeptidase_dim_dom"/>
</dbReference>
<dbReference type="EMBL" id="CP020814">
    <property type="protein sequence ID" value="ARK30211.1"/>
    <property type="molecule type" value="Genomic_DNA"/>
</dbReference>
<evidence type="ECO:0000259" key="2">
    <source>
        <dbReference type="Pfam" id="PF07687"/>
    </source>
</evidence>
<dbReference type="InterPro" id="IPR017439">
    <property type="entry name" value="Amidohydrolase"/>
</dbReference>
<dbReference type="Gene3D" id="3.40.630.10">
    <property type="entry name" value="Zn peptidases"/>
    <property type="match status" value="1"/>
</dbReference>
<reference evidence="3 4" key="1">
    <citation type="submission" date="2017-04" db="EMBL/GenBank/DDBJ databases">
        <title>Bacillus krulwichiae AM31D Genome sequencing and assembly.</title>
        <authorList>
            <person name="Krulwich T.A."/>
            <person name="Anastor L."/>
            <person name="Ehrlich R."/>
            <person name="Ehrlich G.D."/>
            <person name="Janto B."/>
        </authorList>
    </citation>
    <scope>NUCLEOTIDE SEQUENCE [LARGE SCALE GENOMIC DNA]</scope>
    <source>
        <strain evidence="3 4">AM31D</strain>
    </source>
</reference>
<dbReference type="SUPFAM" id="SSF53187">
    <property type="entry name" value="Zn-dependent exopeptidases"/>
    <property type="match status" value="1"/>
</dbReference>
<keyword evidence="3" id="KW-0378">Hydrolase</keyword>
<dbReference type="GO" id="GO:0016787">
    <property type="term" value="F:hydrolase activity"/>
    <property type="evidence" value="ECO:0007669"/>
    <property type="project" value="UniProtKB-KW"/>
</dbReference>
<dbReference type="InterPro" id="IPR011650">
    <property type="entry name" value="Peptidase_M20_dimer"/>
</dbReference>
<keyword evidence="1" id="KW-0479">Metal-binding</keyword>
<feature type="domain" description="Peptidase M20 dimerisation" evidence="2">
    <location>
        <begin position="185"/>
        <end position="273"/>
    </location>
</feature>
<sequence length="387" mass="42389">MRTIKNIDEWIEKYKDQITATYQHLHSIAEVSWEEQETTNYLAKRVGQLGIEYSLFDDHTGLVAEWKGDSHGPTVALRADIDALWQNVNGVWKANHSCGHDGHATMVLYTLKMLMDIGYKPKGTLKIIFQPAEETGTGAKKFIDKGVVNDVSYLLGIHVRPSEELSLKEASPAIYHGATKILQGKVKGVQAHAARPHQGINVIDSIGAIINAVNSIKIDPRISSSAKVTMVRTEGRNYNIIPDEAIIGIDLRAQTNEAMETLFAQVQKAVMTAASFNGAEIELETLTSMVAAVPNKTMEQIIQKAIEEVLGKESVSPPLVTPGGEDFHYYAARNPNLKATMVGLGADLSPGLHHPNMSFNVTALLDGVKILAVSIMKLFEQPRSDSK</sequence>